<feature type="domain" description="Outer membrane protein beta-barrel" evidence="2">
    <location>
        <begin position="305"/>
        <end position="701"/>
    </location>
</feature>
<dbReference type="Pfam" id="PF14905">
    <property type="entry name" value="OMP_b-brl_3"/>
    <property type="match status" value="1"/>
</dbReference>
<dbReference type="STRING" id="681398.PJIAN_4134"/>
<dbReference type="EMBL" id="BDCR01000004">
    <property type="protein sequence ID" value="GAT63595.1"/>
    <property type="molecule type" value="Genomic_DNA"/>
</dbReference>
<gene>
    <name evidence="3" type="ORF">PJIAN_4134</name>
</gene>
<dbReference type="PANTHER" id="PTHR40980:SF4">
    <property type="entry name" value="TONB-DEPENDENT RECEPTOR-LIKE BETA-BARREL DOMAIN-CONTAINING PROTEIN"/>
    <property type="match status" value="1"/>
</dbReference>
<dbReference type="RefSeq" id="WP_068704965.1">
    <property type="nucleotide sequence ID" value="NZ_BDCR01000004.1"/>
</dbReference>
<dbReference type="OrthoDB" id="905812at2"/>
<reference evidence="4" key="1">
    <citation type="submission" date="2016-04" db="EMBL/GenBank/DDBJ databases">
        <title>Draft genome sequence of Paludibacter jiangxiensis strain NM7.</title>
        <authorList>
            <person name="Qiu Y."/>
            <person name="Matsuura N."/>
            <person name="Ohashi A."/>
            <person name="Tourlousse M.D."/>
            <person name="Sekiguchi Y."/>
        </authorList>
    </citation>
    <scope>NUCLEOTIDE SEQUENCE [LARGE SCALE GENOMIC DNA]</scope>
    <source>
        <strain evidence="4">NM7</strain>
    </source>
</reference>
<keyword evidence="4" id="KW-1185">Reference proteome</keyword>
<evidence type="ECO:0000256" key="1">
    <source>
        <dbReference type="SAM" id="SignalP"/>
    </source>
</evidence>
<accession>A0A161LF74</accession>
<comment type="caution">
    <text evidence="3">The sequence shown here is derived from an EMBL/GenBank/DDBJ whole genome shotgun (WGS) entry which is preliminary data.</text>
</comment>
<evidence type="ECO:0000259" key="2">
    <source>
        <dbReference type="Pfam" id="PF14905"/>
    </source>
</evidence>
<keyword evidence="1" id="KW-0732">Signal</keyword>
<sequence length="726" mass="82187">MKKSISFVASLLLCCSSFVWGTDKTDQKKDSIAMHKSISEVVVYAQRSTVQVTPEKRVIHIGSSPIASSGNAYSVLKNLPGIIVNSDGSVFLNGKSGVKVLIDGKSSYLEGTELVNYLMSLPASSLDKVELVTRPSAKYEASGNAGIIDICIKRNNQSGFSLNVHGNYEQGKYGRTNDNLSFTYRRDKLNLSGMYGYYRGHDFNDLTIARYYPETATEQAMVFDQDSYRRRSDYSHYANFSMDYYATPKTTFGIALKGNISDRTENGSISSLFHAPAAQADSTLRSLTDNGEKRKNFTLSLTFQHKIDSLGKTVSASVDGLYYSVEEDQWHNDRVTIPSMRNTESTSKAFKDGTIKMISGRTDLTWPVSDKLRFEAGAKSDFVHIDNRSDYANLVGSQWVADKSLSSTFYYRENINALYATAKMQKGAMAAEAGVRVENTNIKLTSFSQSYTDLFPNLSLTCQLPHNNSLNFTYGKRVDRPNYRYLNPFVYIFDTYTYEQGNTNLKPQFTDRFDLAYLIRKNYRFGLFYTDTRQAIIKSYTVQPGSRRVYVMPTNMVSYRSYGLQGDIGQLSVARWFQSGMHLELTQNNYKWEENEIFLRNRKLTFQIGIQNKIRLPWGCTAEVSGFYNSEMAYGQVMVLPVWQLSGGIQKNLCKGNATLSIFSNDWFNSNRTRVKGNFSGTYATTDDFQDRCIVGISFTYRFKKGEGAKESKSDKSFYDSKRINL</sequence>
<name>A0A161LF74_9BACT</name>
<dbReference type="PANTHER" id="PTHR40980">
    <property type="entry name" value="PLUG DOMAIN-CONTAINING PROTEIN"/>
    <property type="match status" value="1"/>
</dbReference>
<organism evidence="3 4">
    <name type="scientific">Paludibacter jiangxiensis</name>
    <dbReference type="NCBI Taxonomy" id="681398"/>
    <lineage>
        <taxon>Bacteria</taxon>
        <taxon>Pseudomonadati</taxon>
        <taxon>Bacteroidota</taxon>
        <taxon>Bacteroidia</taxon>
        <taxon>Bacteroidales</taxon>
        <taxon>Paludibacteraceae</taxon>
        <taxon>Paludibacter</taxon>
    </lineage>
</organism>
<feature type="signal peptide" evidence="1">
    <location>
        <begin position="1"/>
        <end position="21"/>
    </location>
</feature>
<reference evidence="4" key="2">
    <citation type="journal article" date="2017" name="Genome Announc.">
        <title>Draft genome sequence of Paludibacter jiangxiensis NM7(T), a propionate-producing fermentative bacterium.</title>
        <authorList>
            <person name="Qiu Y.-L."/>
            <person name="Tourlousse D.M."/>
            <person name="Matsuura N."/>
            <person name="Ohashi A."/>
            <person name="Sekiguchi Y."/>
        </authorList>
    </citation>
    <scope>NUCLEOTIDE SEQUENCE [LARGE SCALE GENOMIC DNA]</scope>
    <source>
        <strain evidence="4">NM7</strain>
    </source>
</reference>
<protein>
    <submittedName>
        <fullName evidence="3">Outer membrane receptor proteins</fullName>
    </submittedName>
</protein>
<feature type="chain" id="PRO_5007824037" evidence="1">
    <location>
        <begin position="22"/>
        <end position="726"/>
    </location>
</feature>
<dbReference type="InterPro" id="IPR041700">
    <property type="entry name" value="OMP_b-brl_3"/>
</dbReference>
<dbReference type="AlphaFoldDB" id="A0A161LF74"/>
<proteinExistence type="predicted"/>
<evidence type="ECO:0000313" key="3">
    <source>
        <dbReference type="EMBL" id="GAT63595.1"/>
    </source>
</evidence>
<evidence type="ECO:0000313" key="4">
    <source>
        <dbReference type="Proteomes" id="UP000076586"/>
    </source>
</evidence>
<dbReference type="SUPFAM" id="SSF56935">
    <property type="entry name" value="Porins"/>
    <property type="match status" value="1"/>
</dbReference>
<keyword evidence="3" id="KW-0675">Receptor</keyword>
<dbReference type="Proteomes" id="UP000076586">
    <property type="component" value="Unassembled WGS sequence"/>
</dbReference>